<sequence length="306" mass="36017">MVYDTVLCAHADDSVIAPLAIHSIDHFLQSRKIFLITKSDVFKAIRKRTHSKINLHFLDEDELVEGLSLNRIEAILNDRMEGNVKGNWYYQQFLKMAVSQLPGIADHYLIWDSDTILMRPITFFDEDKHIFFNPKTEHHQPYFQFLQDLFGLEKQVNHSFIDQHLMIKKEYMQELIQKIREITPGKNPWYWMILQSIADENLRNHGFSEFETYGNFVVNQHPGVYKPRVIKTGRGGTSTFGLHPSRFDFFRLIKIGFTAVTFECRQERSAIRILLQKLKSQIFYLRYLWRSNDSGIRQDAKKIVGG</sequence>
<protein>
    <submittedName>
        <fullName evidence="1">DUF6492 family protein</fullName>
    </submittedName>
</protein>
<dbReference type="Proteomes" id="UP001165366">
    <property type="component" value="Unassembled WGS sequence"/>
</dbReference>
<reference evidence="1" key="1">
    <citation type="submission" date="2022-01" db="EMBL/GenBank/DDBJ databases">
        <authorList>
            <person name="Wang Y."/>
        </authorList>
    </citation>
    <scope>NUCLEOTIDE SEQUENCE</scope>
    <source>
        <strain evidence="1">WB101</strain>
    </source>
</reference>
<evidence type="ECO:0000313" key="2">
    <source>
        <dbReference type="Proteomes" id="UP001165366"/>
    </source>
</evidence>
<dbReference type="RefSeq" id="WP_237851927.1">
    <property type="nucleotide sequence ID" value="NZ_JAKLWS010000001.1"/>
</dbReference>
<dbReference type="Pfam" id="PF20102">
    <property type="entry name" value="DUF6492"/>
    <property type="match status" value="1"/>
</dbReference>
<reference evidence="1" key="2">
    <citation type="submission" date="2024-05" db="EMBL/GenBank/DDBJ databases">
        <title>Rhodohalobacter halophilus gen. nov., sp. nov., a moderately halophilic member of the family Balneolaceae.</title>
        <authorList>
            <person name="Xia J."/>
        </authorList>
    </citation>
    <scope>NUCLEOTIDE SEQUENCE</scope>
    <source>
        <strain evidence="1">WB101</strain>
    </source>
</reference>
<comment type="caution">
    <text evidence="1">The sequence shown here is derived from an EMBL/GenBank/DDBJ whole genome shotgun (WGS) entry which is preliminary data.</text>
</comment>
<dbReference type="InterPro" id="IPR045499">
    <property type="entry name" value="DUF6492"/>
</dbReference>
<proteinExistence type="predicted"/>
<evidence type="ECO:0000313" key="1">
    <source>
        <dbReference type="EMBL" id="MCG2587080.1"/>
    </source>
</evidence>
<keyword evidence="2" id="KW-1185">Reference proteome</keyword>
<accession>A0ABS9K8A8</accession>
<organism evidence="1 2">
    <name type="scientific">Rhodohalobacter sulfatireducens</name>
    <dbReference type="NCBI Taxonomy" id="2911366"/>
    <lineage>
        <taxon>Bacteria</taxon>
        <taxon>Pseudomonadati</taxon>
        <taxon>Balneolota</taxon>
        <taxon>Balneolia</taxon>
        <taxon>Balneolales</taxon>
        <taxon>Balneolaceae</taxon>
        <taxon>Rhodohalobacter</taxon>
    </lineage>
</organism>
<gene>
    <name evidence="1" type="ORF">L6773_00780</name>
</gene>
<name>A0ABS9K8A8_9BACT</name>
<dbReference type="EMBL" id="JAKLWS010000001">
    <property type="protein sequence ID" value="MCG2587080.1"/>
    <property type="molecule type" value="Genomic_DNA"/>
</dbReference>